<comment type="subcellular location">
    <subcellularLocation>
        <location evidence="1">Mitochondrion matrix</location>
    </subcellularLocation>
</comment>
<protein>
    <submittedName>
        <fullName evidence="13">Adrenodoxin-like</fullName>
    </submittedName>
</protein>
<dbReference type="PANTHER" id="PTHR23426">
    <property type="entry name" value="FERREDOXIN/ADRENODOXIN"/>
    <property type="match status" value="1"/>
</dbReference>
<organism evidence="12 13">
    <name type="scientific">Geotrypetes seraphini</name>
    <name type="common">Gaboon caecilian</name>
    <name type="synonym">Caecilia seraphini</name>
    <dbReference type="NCBI Taxonomy" id="260995"/>
    <lineage>
        <taxon>Eukaryota</taxon>
        <taxon>Metazoa</taxon>
        <taxon>Chordata</taxon>
        <taxon>Craniata</taxon>
        <taxon>Vertebrata</taxon>
        <taxon>Euteleostomi</taxon>
        <taxon>Amphibia</taxon>
        <taxon>Gymnophiona</taxon>
        <taxon>Geotrypetes</taxon>
    </lineage>
</organism>
<dbReference type="GeneID" id="117360935"/>
<keyword evidence="4" id="KW-0001">2Fe-2S</keyword>
<evidence type="ECO:0000256" key="6">
    <source>
        <dbReference type="ARBA" id="ARBA00022982"/>
    </source>
</evidence>
<dbReference type="InterPro" id="IPR001041">
    <property type="entry name" value="2Fe-2S_ferredoxin-type"/>
</dbReference>
<dbReference type="CDD" id="cd00207">
    <property type="entry name" value="fer2"/>
    <property type="match status" value="1"/>
</dbReference>
<evidence type="ECO:0000256" key="4">
    <source>
        <dbReference type="ARBA" id="ARBA00022714"/>
    </source>
</evidence>
<dbReference type="PROSITE" id="PS51085">
    <property type="entry name" value="2FE2S_FER_2"/>
    <property type="match status" value="1"/>
</dbReference>
<name>A0A6P8REH9_GEOSA</name>
<evidence type="ECO:0000256" key="9">
    <source>
        <dbReference type="ARBA" id="ARBA00023128"/>
    </source>
</evidence>
<dbReference type="InterPro" id="IPR018298">
    <property type="entry name" value="Adrenodoxin_Fe-S_BS"/>
</dbReference>
<dbReference type="InterPro" id="IPR012675">
    <property type="entry name" value="Beta-grasp_dom_sf"/>
</dbReference>
<dbReference type="InterPro" id="IPR001055">
    <property type="entry name" value="Adrenodoxin-like"/>
</dbReference>
<dbReference type="PANTHER" id="PTHR23426:SF70">
    <property type="entry name" value="2FE-2S FERREDOXIN-TYPE DOMAIN-CONTAINING PROTEIN"/>
    <property type="match status" value="1"/>
</dbReference>
<gene>
    <name evidence="13" type="primary">LOC117360935</name>
</gene>
<keyword evidence="12" id="KW-1185">Reference proteome</keyword>
<dbReference type="Pfam" id="PF00111">
    <property type="entry name" value="Fer2"/>
    <property type="match status" value="1"/>
</dbReference>
<dbReference type="InterPro" id="IPR036010">
    <property type="entry name" value="2Fe-2S_ferredoxin-like_sf"/>
</dbReference>
<evidence type="ECO:0000256" key="1">
    <source>
        <dbReference type="ARBA" id="ARBA00004305"/>
    </source>
</evidence>
<comment type="cofactor">
    <cofactor evidence="10">
        <name>[2Fe-2S] cluster</name>
        <dbReference type="ChEBI" id="CHEBI:190135"/>
    </cofactor>
</comment>
<comment type="similarity">
    <text evidence="2">Belongs to the adrenodoxin/putidaredoxin family.</text>
</comment>
<keyword evidence="8" id="KW-0411">Iron-sulfur</keyword>
<dbReference type="KEGG" id="gsh:117360935"/>
<proteinExistence type="inferred from homology"/>
<dbReference type="AlphaFoldDB" id="A0A6P8REH9"/>
<evidence type="ECO:0000256" key="10">
    <source>
        <dbReference type="ARBA" id="ARBA00034078"/>
    </source>
</evidence>
<keyword evidence="7" id="KW-0408">Iron</keyword>
<reference evidence="13" key="1">
    <citation type="submission" date="2025-08" db="UniProtKB">
        <authorList>
            <consortium name="RefSeq"/>
        </authorList>
    </citation>
    <scope>IDENTIFICATION</scope>
</reference>
<dbReference type="GO" id="GO:0005759">
    <property type="term" value="C:mitochondrial matrix"/>
    <property type="evidence" value="ECO:0007669"/>
    <property type="project" value="UniProtKB-SubCell"/>
</dbReference>
<dbReference type="GO" id="GO:0046872">
    <property type="term" value="F:metal ion binding"/>
    <property type="evidence" value="ECO:0007669"/>
    <property type="project" value="UniProtKB-KW"/>
</dbReference>
<dbReference type="FunFam" id="3.10.20.30:FF:000013">
    <property type="entry name" value="Adrenodoxin, mitochondrial"/>
    <property type="match status" value="1"/>
</dbReference>
<evidence type="ECO:0000256" key="7">
    <source>
        <dbReference type="ARBA" id="ARBA00023004"/>
    </source>
</evidence>
<evidence type="ECO:0000313" key="13">
    <source>
        <dbReference type="RefSeq" id="XP_033801478.1"/>
    </source>
</evidence>
<keyword evidence="3" id="KW-0813">Transport</keyword>
<dbReference type="Proteomes" id="UP000515159">
    <property type="component" value="Chromosome 5"/>
</dbReference>
<dbReference type="GO" id="GO:0051537">
    <property type="term" value="F:2 iron, 2 sulfur cluster binding"/>
    <property type="evidence" value="ECO:0007669"/>
    <property type="project" value="UniProtKB-KW"/>
</dbReference>
<evidence type="ECO:0000313" key="12">
    <source>
        <dbReference type="Proteomes" id="UP000515159"/>
    </source>
</evidence>
<dbReference type="GO" id="GO:0140647">
    <property type="term" value="P:P450-containing electron transport chain"/>
    <property type="evidence" value="ECO:0007669"/>
    <property type="project" value="InterPro"/>
</dbReference>
<dbReference type="SUPFAM" id="SSF54292">
    <property type="entry name" value="2Fe-2S ferredoxin-like"/>
    <property type="match status" value="1"/>
</dbReference>
<accession>A0A6P8REH9</accession>
<feature type="domain" description="2Fe-2S ferredoxin-type" evidence="11">
    <location>
        <begin position="41"/>
        <end position="145"/>
    </location>
</feature>
<keyword evidence="9" id="KW-0496">Mitochondrion</keyword>
<dbReference type="Gene3D" id="3.10.20.30">
    <property type="match status" value="1"/>
</dbReference>
<evidence type="ECO:0000256" key="8">
    <source>
        <dbReference type="ARBA" id="ARBA00023014"/>
    </source>
</evidence>
<keyword evidence="5" id="KW-0479">Metal-binding</keyword>
<dbReference type="RefSeq" id="XP_033801478.1">
    <property type="nucleotide sequence ID" value="XM_033945587.1"/>
</dbReference>
<evidence type="ECO:0000259" key="11">
    <source>
        <dbReference type="PROSITE" id="PS51085"/>
    </source>
</evidence>
<evidence type="ECO:0000256" key="2">
    <source>
        <dbReference type="ARBA" id="ARBA00010914"/>
    </source>
</evidence>
<dbReference type="PROSITE" id="PS00814">
    <property type="entry name" value="ADX"/>
    <property type="match status" value="1"/>
</dbReference>
<dbReference type="PRINTS" id="PR00355">
    <property type="entry name" value="ADRENODOXIN"/>
</dbReference>
<evidence type="ECO:0000256" key="3">
    <source>
        <dbReference type="ARBA" id="ARBA00022448"/>
    </source>
</evidence>
<dbReference type="OrthoDB" id="268593at2759"/>
<evidence type="ECO:0000256" key="5">
    <source>
        <dbReference type="ARBA" id="ARBA00022723"/>
    </source>
</evidence>
<dbReference type="InParanoid" id="A0A6P8REH9"/>
<sequence length="160" mass="17324">MSARCIPALLRALPASFPGGPARRGFSCTARLRDSGTDEKITVHFINRDGERLTTTAKEGESLLDVVIKQHLEIEGFGACEGTLACATCHLIFEQKVYDQLSSVTDDEIDMLDLAYGLTDTSRLGCQVCVTKTLDGLTARVPLNVSDARKDAEKGMQSSQ</sequence>
<dbReference type="GO" id="GO:0009055">
    <property type="term" value="F:electron transfer activity"/>
    <property type="evidence" value="ECO:0007669"/>
    <property type="project" value="TreeGrafter"/>
</dbReference>
<keyword evidence="6" id="KW-0249">Electron transport</keyword>